<dbReference type="Gene3D" id="3.90.79.10">
    <property type="entry name" value="Nucleoside Triphosphate Pyrophosphohydrolase"/>
    <property type="match status" value="1"/>
</dbReference>
<feature type="domain" description="Nudix hydrolase" evidence="1">
    <location>
        <begin position="31"/>
        <end position="181"/>
    </location>
</feature>
<gene>
    <name evidence="2" type="ORF">NOR_07220</name>
</gene>
<evidence type="ECO:0000313" key="3">
    <source>
        <dbReference type="Proteomes" id="UP000243498"/>
    </source>
</evidence>
<dbReference type="Proteomes" id="UP000243498">
    <property type="component" value="Unassembled WGS sequence"/>
</dbReference>
<evidence type="ECO:0000313" key="2">
    <source>
        <dbReference type="EMBL" id="OAA37204.1"/>
    </source>
</evidence>
<keyword evidence="3" id="KW-1185">Reference proteome</keyword>
<dbReference type="Pfam" id="PF00293">
    <property type="entry name" value="NUDIX"/>
    <property type="match status" value="1"/>
</dbReference>
<dbReference type="GO" id="GO:0016787">
    <property type="term" value="F:hydrolase activity"/>
    <property type="evidence" value="ECO:0007669"/>
    <property type="project" value="UniProtKB-KW"/>
</dbReference>
<keyword evidence="2" id="KW-0378">Hydrolase</keyword>
<dbReference type="OMA" id="WGWATEE"/>
<dbReference type="AlphaFoldDB" id="A0A166YS28"/>
<accession>A0A166YS28</accession>
<organism evidence="2 3">
    <name type="scientific">Metarhizium rileyi (strain RCEF 4871)</name>
    <name type="common">Nomuraea rileyi</name>
    <dbReference type="NCBI Taxonomy" id="1649241"/>
    <lineage>
        <taxon>Eukaryota</taxon>
        <taxon>Fungi</taxon>
        <taxon>Dikarya</taxon>
        <taxon>Ascomycota</taxon>
        <taxon>Pezizomycotina</taxon>
        <taxon>Sordariomycetes</taxon>
        <taxon>Hypocreomycetidae</taxon>
        <taxon>Hypocreales</taxon>
        <taxon>Clavicipitaceae</taxon>
        <taxon>Metarhizium</taxon>
    </lineage>
</organism>
<dbReference type="InterPro" id="IPR000086">
    <property type="entry name" value="NUDIX_hydrolase_dom"/>
</dbReference>
<evidence type="ECO:0000259" key="1">
    <source>
        <dbReference type="PROSITE" id="PS51462"/>
    </source>
</evidence>
<dbReference type="CDD" id="cd02883">
    <property type="entry name" value="NUDIX_Hydrolase"/>
    <property type="match status" value="1"/>
</dbReference>
<protein>
    <submittedName>
        <fullName evidence="2">NUDIX hydrolase domain protein</fullName>
    </submittedName>
</protein>
<sequence length="195" mass="22370">MAEPLRTLQIRLDVAAYNVPIADYLQENATIENICVGAVIRSDNEVLLIQRAEHDFAGLMWEVPGGACEHDRDETILHSVEREVWEETGLRVRSVDRLVDFQEFQDIAGEIKGRYIWRKLTFEVEVEEGHGLGGPEMRKAISEAITLDPKEHSDWGWATEENVKRGEWDKGKMEFMTLQKKTLLDDFARQKDATA</sequence>
<dbReference type="PANTHER" id="PTHR43736">
    <property type="entry name" value="ADP-RIBOSE PYROPHOSPHATASE"/>
    <property type="match status" value="1"/>
</dbReference>
<reference evidence="2 3" key="1">
    <citation type="journal article" date="2016" name="Genome Biol. Evol.">
        <title>Divergent and convergent evolution of fungal pathogenicity.</title>
        <authorList>
            <person name="Shang Y."/>
            <person name="Xiao G."/>
            <person name="Zheng P."/>
            <person name="Cen K."/>
            <person name="Zhan S."/>
            <person name="Wang C."/>
        </authorList>
    </citation>
    <scope>NUCLEOTIDE SEQUENCE [LARGE SCALE GENOMIC DNA]</scope>
    <source>
        <strain evidence="2 3">RCEF 4871</strain>
    </source>
</reference>
<dbReference type="SUPFAM" id="SSF55811">
    <property type="entry name" value="Nudix"/>
    <property type="match status" value="1"/>
</dbReference>
<dbReference type="PANTHER" id="PTHR43736:SF1">
    <property type="entry name" value="DIHYDRONEOPTERIN TRIPHOSPHATE DIPHOSPHATASE"/>
    <property type="match status" value="1"/>
</dbReference>
<proteinExistence type="predicted"/>
<dbReference type="EMBL" id="AZHC01000031">
    <property type="protein sequence ID" value="OAA37204.1"/>
    <property type="molecule type" value="Genomic_DNA"/>
</dbReference>
<comment type="caution">
    <text evidence="2">The sequence shown here is derived from an EMBL/GenBank/DDBJ whole genome shotgun (WGS) entry which is preliminary data.</text>
</comment>
<dbReference type="InterPro" id="IPR015797">
    <property type="entry name" value="NUDIX_hydrolase-like_dom_sf"/>
</dbReference>
<dbReference type="PROSITE" id="PS51462">
    <property type="entry name" value="NUDIX"/>
    <property type="match status" value="1"/>
</dbReference>
<dbReference type="OrthoDB" id="276276at2759"/>
<name>A0A166YS28_METRR</name>